<evidence type="ECO:0000256" key="1">
    <source>
        <dbReference type="SAM" id="SignalP"/>
    </source>
</evidence>
<keyword evidence="3" id="KW-1185">Reference proteome</keyword>
<dbReference type="AlphaFoldDB" id="A0A5A7NBH4"/>
<dbReference type="InterPro" id="IPR011990">
    <property type="entry name" value="TPR-like_helical_dom_sf"/>
</dbReference>
<protein>
    <recommendedName>
        <fullName evidence="4">Sel1 repeat family protein</fullName>
    </recommendedName>
</protein>
<dbReference type="SUPFAM" id="SSF81901">
    <property type="entry name" value="HCP-like"/>
    <property type="match status" value="1"/>
</dbReference>
<name>A0A5A7NBH4_9PROT</name>
<dbReference type="RefSeq" id="WP_081837211.1">
    <property type="nucleotide sequence ID" value="NZ_BKCN01000020.1"/>
</dbReference>
<gene>
    <name evidence="2" type="ORF">JCM17846_29590</name>
</gene>
<dbReference type="EMBL" id="BKCN01000020">
    <property type="protein sequence ID" value="GER05277.1"/>
    <property type="molecule type" value="Genomic_DNA"/>
</dbReference>
<dbReference type="Pfam" id="PF08238">
    <property type="entry name" value="Sel1"/>
    <property type="match status" value="3"/>
</dbReference>
<dbReference type="InterPro" id="IPR006597">
    <property type="entry name" value="Sel1-like"/>
</dbReference>
<dbReference type="InterPro" id="IPR052945">
    <property type="entry name" value="Mitotic_Regulator"/>
</dbReference>
<organism evidence="2 3">
    <name type="scientific">Iodidimonas nitroreducens</name>
    <dbReference type="NCBI Taxonomy" id="1236968"/>
    <lineage>
        <taxon>Bacteria</taxon>
        <taxon>Pseudomonadati</taxon>
        <taxon>Pseudomonadota</taxon>
        <taxon>Alphaproteobacteria</taxon>
        <taxon>Iodidimonadales</taxon>
        <taxon>Iodidimonadaceae</taxon>
        <taxon>Iodidimonas</taxon>
    </lineage>
</organism>
<dbReference type="Gene3D" id="1.25.40.10">
    <property type="entry name" value="Tetratricopeptide repeat domain"/>
    <property type="match status" value="2"/>
</dbReference>
<sequence>MKRKIYSLKMKASALALGGLILMGAFGETLHAQTLGDGIAAFSLQDYEQAHAIFLPLAENGDAEAAFRLGRMLESGYGTAPDQEAAKGWYEKAANAGHELARQKLSDLEGLQGQEANLKILEMEAAKGSPRAMIALARLYAAGNAVPLDKKKAHELLVEMCSITTSKAMIDYGRESLTRMDYEGDACR</sequence>
<comment type="caution">
    <text evidence="2">The sequence shown here is derived from an EMBL/GenBank/DDBJ whole genome shotgun (WGS) entry which is preliminary data.</text>
</comment>
<feature type="chain" id="PRO_5022852920" description="Sel1 repeat family protein" evidence="1">
    <location>
        <begin position="28"/>
        <end position="188"/>
    </location>
</feature>
<evidence type="ECO:0000313" key="3">
    <source>
        <dbReference type="Proteomes" id="UP000324996"/>
    </source>
</evidence>
<proteinExistence type="predicted"/>
<accession>A0A5A7NBH4</accession>
<evidence type="ECO:0000313" key="2">
    <source>
        <dbReference type="EMBL" id="GER05277.1"/>
    </source>
</evidence>
<dbReference type="Proteomes" id="UP000324996">
    <property type="component" value="Unassembled WGS sequence"/>
</dbReference>
<dbReference type="SMART" id="SM00671">
    <property type="entry name" value="SEL1"/>
    <property type="match status" value="2"/>
</dbReference>
<reference evidence="2 3" key="1">
    <citation type="submission" date="2019-09" db="EMBL/GenBank/DDBJ databases">
        <title>NBRP : Genome information of microbial organism related human and environment.</title>
        <authorList>
            <person name="Hattori M."/>
            <person name="Oshima K."/>
            <person name="Inaba H."/>
            <person name="Suda W."/>
            <person name="Sakamoto M."/>
            <person name="Iino T."/>
            <person name="Kitahara M."/>
            <person name="Oshida Y."/>
            <person name="Iida T."/>
            <person name="Kudo T."/>
            <person name="Itoh T."/>
            <person name="Ohkuma M."/>
        </authorList>
    </citation>
    <scope>NUCLEOTIDE SEQUENCE [LARGE SCALE GENOMIC DNA]</scope>
    <source>
        <strain evidence="2 3">Q-1</strain>
    </source>
</reference>
<dbReference type="PANTHER" id="PTHR43628:SF1">
    <property type="entry name" value="CHITIN SYNTHASE REGULATORY FACTOR 2-RELATED"/>
    <property type="match status" value="1"/>
</dbReference>
<feature type="signal peptide" evidence="1">
    <location>
        <begin position="1"/>
        <end position="27"/>
    </location>
</feature>
<dbReference type="PANTHER" id="PTHR43628">
    <property type="entry name" value="ACTIVATOR OF C KINASE PROTEIN 1-RELATED"/>
    <property type="match status" value="1"/>
</dbReference>
<evidence type="ECO:0008006" key="4">
    <source>
        <dbReference type="Google" id="ProtNLM"/>
    </source>
</evidence>
<keyword evidence="1" id="KW-0732">Signal</keyword>